<proteinExistence type="predicted"/>
<keyword evidence="2" id="KW-0472">Membrane</keyword>
<evidence type="ECO:0000313" key="4">
    <source>
        <dbReference type="Proteomes" id="UP000024635"/>
    </source>
</evidence>
<accession>A0A016S427</accession>
<keyword evidence="2" id="KW-1133">Transmembrane helix</keyword>
<keyword evidence="2" id="KW-0812">Transmembrane</keyword>
<evidence type="ECO:0000256" key="2">
    <source>
        <dbReference type="SAM" id="Phobius"/>
    </source>
</evidence>
<comment type="caution">
    <text evidence="3">The sequence shown here is derived from an EMBL/GenBank/DDBJ whole genome shotgun (WGS) entry which is preliminary data.</text>
</comment>
<feature type="compositionally biased region" description="Low complexity" evidence="1">
    <location>
        <begin position="31"/>
        <end position="44"/>
    </location>
</feature>
<reference evidence="4" key="1">
    <citation type="journal article" date="2015" name="Nat. Genet.">
        <title>The genome and transcriptome of the zoonotic hookworm Ancylostoma ceylanicum identify infection-specific gene families.</title>
        <authorList>
            <person name="Schwarz E.M."/>
            <person name="Hu Y."/>
            <person name="Antoshechkin I."/>
            <person name="Miller M.M."/>
            <person name="Sternberg P.W."/>
            <person name="Aroian R.V."/>
        </authorList>
    </citation>
    <scope>NUCLEOTIDE SEQUENCE</scope>
    <source>
        <strain evidence="4">HY135</strain>
    </source>
</reference>
<evidence type="ECO:0000313" key="3">
    <source>
        <dbReference type="EMBL" id="EYB85057.1"/>
    </source>
</evidence>
<name>A0A016S427_9BILA</name>
<dbReference type="EMBL" id="JARK01001641">
    <property type="protein sequence ID" value="EYB85057.1"/>
    <property type="molecule type" value="Genomic_DNA"/>
</dbReference>
<dbReference type="OrthoDB" id="10437655at2759"/>
<evidence type="ECO:0000256" key="1">
    <source>
        <dbReference type="SAM" id="MobiDB-lite"/>
    </source>
</evidence>
<keyword evidence="4" id="KW-1185">Reference proteome</keyword>
<organism evidence="3 4">
    <name type="scientific">Ancylostoma ceylanicum</name>
    <dbReference type="NCBI Taxonomy" id="53326"/>
    <lineage>
        <taxon>Eukaryota</taxon>
        <taxon>Metazoa</taxon>
        <taxon>Ecdysozoa</taxon>
        <taxon>Nematoda</taxon>
        <taxon>Chromadorea</taxon>
        <taxon>Rhabditida</taxon>
        <taxon>Rhabditina</taxon>
        <taxon>Rhabditomorpha</taxon>
        <taxon>Strongyloidea</taxon>
        <taxon>Ancylostomatidae</taxon>
        <taxon>Ancylostomatinae</taxon>
        <taxon>Ancylostoma</taxon>
    </lineage>
</organism>
<feature type="transmembrane region" description="Helical" evidence="2">
    <location>
        <begin position="62"/>
        <end position="85"/>
    </location>
</feature>
<dbReference type="AlphaFoldDB" id="A0A016S427"/>
<sequence length="288" mass="33252">MLCMPTGCFMLPVASPKPPFQFLHEVKATRTSESSTTSMTSTESPPIYQEQPREQERDNNSIFSYSMGILCALVLIFLLIICFATKAERVRRKEKIRYMKRIMEEREMNQPKRIKHYERTSTSGEQKEKRSRYWVSDIDGRRKSKEESAQKDKSDEFALTPNKLRKQGIFPSINKDGFRQNSMECVQEGSPPTTSVQNVPAYVRAHSIAKTRREDTYNASLKSFFLPFEGRAARSHPRTLPLQLTTSSRERISGEMLQRTQPSKNNLKPLQITQMDSQRLATVKTARE</sequence>
<feature type="region of interest" description="Disordered" evidence="1">
    <location>
        <begin position="139"/>
        <end position="158"/>
    </location>
</feature>
<feature type="region of interest" description="Disordered" evidence="1">
    <location>
        <begin position="110"/>
        <end position="133"/>
    </location>
</feature>
<protein>
    <submittedName>
        <fullName evidence="3">Uncharacterized protein</fullName>
    </submittedName>
</protein>
<feature type="compositionally biased region" description="Basic and acidic residues" evidence="1">
    <location>
        <begin position="139"/>
        <end position="156"/>
    </location>
</feature>
<gene>
    <name evidence="3" type="primary">Acey_s0305.g1948</name>
    <name evidence="3" type="ORF">Y032_0305g1948</name>
</gene>
<dbReference type="Proteomes" id="UP000024635">
    <property type="component" value="Unassembled WGS sequence"/>
</dbReference>
<feature type="region of interest" description="Disordered" evidence="1">
    <location>
        <begin position="31"/>
        <end position="55"/>
    </location>
</feature>